<evidence type="ECO:0000256" key="3">
    <source>
        <dbReference type="ARBA" id="ARBA00022741"/>
    </source>
</evidence>
<gene>
    <name evidence="9" type="ORF">M9Y10_044898</name>
</gene>
<reference evidence="9 10" key="1">
    <citation type="submission" date="2024-04" db="EMBL/GenBank/DDBJ databases">
        <title>Tritrichomonas musculus Genome.</title>
        <authorList>
            <person name="Alves-Ferreira E."/>
            <person name="Grigg M."/>
            <person name="Lorenzi H."/>
            <person name="Galac M."/>
        </authorList>
    </citation>
    <scope>NUCLEOTIDE SEQUENCE [LARGE SCALE GENOMIC DNA]</scope>
    <source>
        <strain evidence="9 10">EAF2021</strain>
    </source>
</reference>
<name>A0ABR2JU21_9EUKA</name>
<dbReference type="EMBL" id="JAPFFF010000009">
    <property type="protein sequence ID" value="KAK8882256.1"/>
    <property type="molecule type" value="Genomic_DNA"/>
</dbReference>
<keyword evidence="5" id="KW-0418">Kinase</keyword>
<keyword evidence="4" id="KW-0863">Zinc-finger</keyword>
<keyword evidence="6" id="KW-0862">Zinc</keyword>
<accession>A0ABR2JU21</accession>
<dbReference type="InterPro" id="IPR001245">
    <property type="entry name" value="Ser-Thr/Tyr_kinase_cat_dom"/>
</dbReference>
<dbReference type="Pfam" id="PF02207">
    <property type="entry name" value="zf-UBR"/>
    <property type="match status" value="1"/>
</dbReference>
<dbReference type="InterPro" id="IPR011009">
    <property type="entry name" value="Kinase-like_dom_sf"/>
</dbReference>
<dbReference type="CDD" id="cd19671">
    <property type="entry name" value="UBR-box_UBR4_5_6_7"/>
    <property type="match status" value="2"/>
</dbReference>
<dbReference type="Gene3D" id="1.25.40.10">
    <property type="entry name" value="Tetratricopeptide repeat domain"/>
    <property type="match status" value="1"/>
</dbReference>
<evidence type="ECO:0000313" key="9">
    <source>
        <dbReference type="EMBL" id="KAK8882256.1"/>
    </source>
</evidence>
<evidence type="ECO:0000313" key="10">
    <source>
        <dbReference type="Proteomes" id="UP001470230"/>
    </source>
</evidence>
<dbReference type="InterPro" id="IPR008271">
    <property type="entry name" value="Ser/Thr_kinase_AS"/>
</dbReference>
<keyword evidence="1" id="KW-0808">Transferase</keyword>
<comment type="caution">
    <text evidence="9">The sequence shown here is derived from an EMBL/GenBank/DDBJ whole genome shotgun (WGS) entry which is preliminary data.</text>
</comment>
<dbReference type="Pfam" id="PF07714">
    <property type="entry name" value="PK_Tyr_Ser-Thr"/>
    <property type="match status" value="1"/>
</dbReference>
<dbReference type="SUPFAM" id="SSF56112">
    <property type="entry name" value="Protein kinase-like (PK-like)"/>
    <property type="match status" value="1"/>
</dbReference>
<dbReference type="PROSITE" id="PS50011">
    <property type="entry name" value="PROTEIN_KINASE_DOM"/>
    <property type="match status" value="1"/>
</dbReference>
<dbReference type="PANTHER" id="PTHR44329">
    <property type="entry name" value="SERINE/THREONINE-PROTEIN KINASE TNNI3K-RELATED"/>
    <property type="match status" value="1"/>
</dbReference>
<evidence type="ECO:0000259" key="8">
    <source>
        <dbReference type="PROSITE" id="PS50011"/>
    </source>
</evidence>
<evidence type="ECO:0000256" key="7">
    <source>
        <dbReference type="ARBA" id="ARBA00022840"/>
    </source>
</evidence>
<keyword evidence="2" id="KW-0479">Metal-binding</keyword>
<evidence type="ECO:0000256" key="1">
    <source>
        <dbReference type="ARBA" id="ARBA00022679"/>
    </source>
</evidence>
<evidence type="ECO:0000256" key="2">
    <source>
        <dbReference type="ARBA" id="ARBA00022723"/>
    </source>
</evidence>
<dbReference type="InterPro" id="IPR011990">
    <property type="entry name" value="TPR-like_helical_dom_sf"/>
</dbReference>
<dbReference type="SUPFAM" id="SSF81901">
    <property type="entry name" value="HCP-like"/>
    <property type="match status" value="1"/>
</dbReference>
<dbReference type="InterPro" id="IPR003126">
    <property type="entry name" value="Znf_UBR"/>
</dbReference>
<dbReference type="PRINTS" id="PR00109">
    <property type="entry name" value="TYRKINASE"/>
</dbReference>
<dbReference type="SMART" id="SM00396">
    <property type="entry name" value="ZnF_UBR1"/>
    <property type="match status" value="2"/>
</dbReference>
<keyword evidence="3" id="KW-0547">Nucleotide-binding</keyword>
<keyword evidence="7" id="KW-0067">ATP-binding</keyword>
<feature type="domain" description="Protein kinase" evidence="8">
    <location>
        <begin position="19"/>
        <end position="280"/>
    </location>
</feature>
<dbReference type="InterPro" id="IPR051681">
    <property type="entry name" value="Ser/Thr_Kinases-Pseudokinases"/>
</dbReference>
<organism evidence="9 10">
    <name type="scientific">Tritrichomonas musculus</name>
    <dbReference type="NCBI Taxonomy" id="1915356"/>
    <lineage>
        <taxon>Eukaryota</taxon>
        <taxon>Metamonada</taxon>
        <taxon>Parabasalia</taxon>
        <taxon>Tritrichomonadida</taxon>
        <taxon>Tritrichomonadidae</taxon>
        <taxon>Tritrichomonas</taxon>
    </lineage>
</organism>
<proteinExistence type="predicted"/>
<keyword evidence="10" id="KW-1185">Reference proteome</keyword>
<dbReference type="PANTHER" id="PTHR44329:SF288">
    <property type="entry name" value="MITOGEN-ACTIVATED PROTEIN KINASE KINASE KINASE 20"/>
    <property type="match status" value="1"/>
</dbReference>
<dbReference type="Proteomes" id="UP001470230">
    <property type="component" value="Unassembled WGS sequence"/>
</dbReference>
<dbReference type="Gene3D" id="1.10.510.10">
    <property type="entry name" value="Transferase(Phosphotransferase) domain 1"/>
    <property type="match status" value="1"/>
</dbReference>
<dbReference type="InterPro" id="IPR006597">
    <property type="entry name" value="Sel1-like"/>
</dbReference>
<dbReference type="InterPro" id="IPR000719">
    <property type="entry name" value="Prot_kinase_dom"/>
</dbReference>
<evidence type="ECO:0000256" key="5">
    <source>
        <dbReference type="ARBA" id="ARBA00022777"/>
    </source>
</evidence>
<sequence length="706" mass="80866">MSTNNDFENYKVNPDEFDINKSNKAGQGGYAVVYFGKQKRNGRKCAMKKFFENGNFRTMQNSFQKEVMILGQSIHPAILPFIGYSMDKHFCIYIEAMENGSLAKILKEKEIKLDITQKHIISFGISCGMEYLHSREVIHRDLKSDNILLDSNLHPYISDFGTSTETFSERRVSRTISSTTIAIMAPEFSKDPDIYNRTKPIDVYSFSMVMYYLWTEKPPFGDPPNILKVTDAIDGSRPEIPKDSIPKEWEKLIYECWSQNQNDRPTFSQICDRLESDDFLNLGVDRSKFKSYKELVRSPISKAINRYNEYIFSPLKPEEKSNHREITSYLDPSMMYLVSKCKKIGERIQINVEESLYLLKKAADLGDADAQYSYALHLYKLNTEQDEKLGLQYLEMSAKKGNGEAMFLYSQLHPDQPEASEFFLKSTNTGIVPEAWALNGSKLIKQGQIEEGLLSIRQAIQYGSMNAMLTYANYCKKEDFYEMASHCCHALDSVGFILPIEYIVYRCENCNIEICEGCAKHCHKDHRIKEIGPKRSFVCECGEKGFFYENENKIICNSQFLGEMKVNGQPCLYQHLYKCLDCCTRSQEKFICKGCAEKCHKDHRVIDCGAIKGFCSCGLNGIDNCQPCKLTHLPQTNHSECTITIGRNLFQRWFQCATCGICGDNKKGICQKCAETCHAGHTLFDRGVSFNECQCKQYGDVCKCKF</sequence>
<protein>
    <recommendedName>
        <fullName evidence="8">Protein kinase domain-containing protein</fullName>
    </recommendedName>
</protein>
<dbReference type="PROSITE" id="PS00108">
    <property type="entry name" value="PROTEIN_KINASE_ST"/>
    <property type="match status" value="1"/>
</dbReference>
<evidence type="ECO:0000256" key="6">
    <source>
        <dbReference type="ARBA" id="ARBA00022833"/>
    </source>
</evidence>
<evidence type="ECO:0000256" key="4">
    <source>
        <dbReference type="ARBA" id="ARBA00022771"/>
    </source>
</evidence>
<dbReference type="SMART" id="SM00220">
    <property type="entry name" value="S_TKc"/>
    <property type="match status" value="1"/>
</dbReference>
<dbReference type="SMART" id="SM00671">
    <property type="entry name" value="SEL1"/>
    <property type="match status" value="2"/>
</dbReference>